<dbReference type="PROSITE" id="PS51257">
    <property type="entry name" value="PROKAR_LIPOPROTEIN"/>
    <property type="match status" value="1"/>
</dbReference>
<feature type="compositionally biased region" description="Acidic residues" evidence="1">
    <location>
        <begin position="94"/>
        <end position="109"/>
    </location>
</feature>
<feature type="chain" id="PRO_5046549379" description="Mucin-associated surface protein" evidence="2">
    <location>
        <begin position="24"/>
        <end position="158"/>
    </location>
</feature>
<feature type="compositionally biased region" description="Gly residues" evidence="1">
    <location>
        <begin position="138"/>
        <end position="158"/>
    </location>
</feature>
<evidence type="ECO:0008006" key="5">
    <source>
        <dbReference type="Google" id="ProtNLM"/>
    </source>
</evidence>
<name>A0ABT9NL50_9ACTN</name>
<reference evidence="3 4" key="1">
    <citation type="submission" date="2023-07" db="EMBL/GenBank/DDBJ databases">
        <title>Sequencing the genomes of 1000 actinobacteria strains.</title>
        <authorList>
            <person name="Klenk H.-P."/>
        </authorList>
    </citation>
    <scope>NUCLEOTIDE SEQUENCE [LARGE SCALE GENOMIC DNA]</scope>
    <source>
        <strain evidence="3 4">GD13</strain>
    </source>
</reference>
<evidence type="ECO:0000256" key="1">
    <source>
        <dbReference type="SAM" id="MobiDB-lite"/>
    </source>
</evidence>
<keyword evidence="4" id="KW-1185">Reference proteome</keyword>
<dbReference type="Proteomes" id="UP001240447">
    <property type="component" value="Unassembled WGS sequence"/>
</dbReference>
<gene>
    <name evidence="3" type="ORF">J2S59_000374</name>
</gene>
<evidence type="ECO:0000313" key="4">
    <source>
        <dbReference type="Proteomes" id="UP001240447"/>
    </source>
</evidence>
<dbReference type="EMBL" id="JAUSQM010000001">
    <property type="protein sequence ID" value="MDP9820565.1"/>
    <property type="molecule type" value="Genomic_DNA"/>
</dbReference>
<feature type="region of interest" description="Disordered" evidence="1">
    <location>
        <begin position="65"/>
        <end position="158"/>
    </location>
</feature>
<feature type="compositionally biased region" description="Basic and acidic residues" evidence="1">
    <location>
        <begin position="65"/>
        <end position="79"/>
    </location>
</feature>
<comment type="caution">
    <text evidence="3">The sequence shown here is derived from an EMBL/GenBank/DDBJ whole genome shotgun (WGS) entry which is preliminary data.</text>
</comment>
<accession>A0ABT9NL50</accession>
<protein>
    <recommendedName>
        <fullName evidence="5">Mucin-associated surface protein</fullName>
    </recommendedName>
</protein>
<evidence type="ECO:0000256" key="2">
    <source>
        <dbReference type="SAM" id="SignalP"/>
    </source>
</evidence>
<organism evidence="3 4">
    <name type="scientific">Nocardioides massiliensis</name>
    <dbReference type="NCBI Taxonomy" id="1325935"/>
    <lineage>
        <taxon>Bacteria</taxon>
        <taxon>Bacillati</taxon>
        <taxon>Actinomycetota</taxon>
        <taxon>Actinomycetes</taxon>
        <taxon>Propionibacteriales</taxon>
        <taxon>Nocardioidaceae</taxon>
        <taxon>Nocardioides</taxon>
    </lineage>
</organism>
<proteinExistence type="predicted"/>
<evidence type="ECO:0000313" key="3">
    <source>
        <dbReference type="EMBL" id="MDP9820565.1"/>
    </source>
</evidence>
<sequence>MSALARIAVVVAGVVLVAACGGATTPASQVPALATALDEVDAALVAGDEDTARTALDRLTSLATDARDEGRLEDGDAEHVLAAAEQLRARLDDAAEDDDVVEETDEPDPEPPPATVHTRKTKKTGGTAKTRGSRHGTGHGTGHGSGHGSGHGTRGTRG</sequence>
<dbReference type="RefSeq" id="WP_306824754.1">
    <property type="nucleotide sequence ID" value="NZ_JAUSQM010000001.1"/>
</dbReference>
<feature type="signal peptide" evidence="2">
    <location>
        <begin position="1"/>
        <end position="23"/>
    </location>
</feature>
<keyword evidence="2" id="KW-0732">Signal</keyword>